<feature type="compositionally biased region" description="Acidic residues" evidence="1">
    <location>
        <begin position="23"/>
        <end position="32"/>
    </location>
</feature>
<reference evidence="2" key="1">
    <citation type="submission" date="2015-06" db="UniProtKB">
        <authorList>
            <consortium name="EnsemblPlants"/>
        </authorList>
    </citation>
    <scope>IDENTIFICATION</scope>
</reference>
<evidence type="ECO:0000313" key="2">
    <source>
        <dbReference type="EnsemblPlants" id="EMT15349"/>
    </source>
</evidence>
<feature type="region of interest" description="Disordered" evidence="1">
    <location>
        <begin position="1"/>
        <end position="33"/>
    </location>
</feature>
<dbReference type="AlphaFoldDB" id="N1R387"/>
<sequence length="52" mass="5704">MEFGEFDLSSARSLHGQRAVAAYEDDDEDEDGCGAQFTEKKAAASYSLRSQI</sequence>
<name>N1R387_AEGTA</name>
<accession>N1R387</accession>
<protein>
    <submittedName>
        <fullName evidence="2">Uncharacterized protein</fullName>
    </submittedName>
</protein>
<organism evidence="2">
    <name type="scientific">Aegilops tauschii</name>
    <name type="common">Tausch's goatgrass</name>
    <name type="synonym">Aegilops squarrosa</name>
    <dbReference type="NCBI Taxonomy" id="37682"/>
    <lineage>
        <taxon>Eukaryota</taxon>
        <taxon>Viridiplantae</taxon>
        <taxon>Streptophyta</taxon>
        <taxon>Embryophyta</taxon>
        <taxon>Tracheophyta</taxon>
        <taxon>Spermatophyta</taxon>
        <taxon>Magnoliopsida</taxon>
        <taxon>Liliopsida</taxon>
        <taxon>Poales</taxon>
        <taxon>Poaceae</taxon>
        <taxon>BOP clade</taxon>
        <taxon>Pooideae</taxon>
        <taxon>Triticodae</taxon>
        <taxon>Triticeae</taxon>
        <taxon>Triticinae</taxon>
        <taxon>Aegilops</taxon>
    </lineage>
</organism>
<dbReference type="EnsemblPlants" id="EMT15349">
    <property type="protein sequence ID" value="EMT15349"/>
    <property type="gene ID" value="F775_04926"/>
</dbReference>
<proteinExistence type="predicted"/>
<evidence type="ECO:0000256" key="1">
    <source>
        <dbReference type="SAM" id="MobiDB-lite"/>
    </source>
</evidence>